<evidence type="ECO:0000313" key="1">
    <source>
        <dbReference type="EMBL" id="ADU36208.1"/>
    </source>
</evidence>
<dbReference type="OrthoDB" id="7018195at2"/>
<dbReference type="RefSeq" id="WP_013540446.1">
    <property type="nucleotide sequence ID" value="NC_014931.1"/>
</dbReference>
<dbReference type="SUPFAM" id="SSF103370">
    <property type="entry name" value="NinB"/>
    <property type="match status" value="1"/>
</dbReference>
<dbReference type="STRING" id="595537.Varpa_2000"/>
<dbReference type="InterPro" id="IPR036619">
    <property type="entry name" value="NinB_sf"/>
</dbReference>
<accession>E6V9S0</accession>
<name>E6V9S0_VARPE</name>
<sequence>MTDLALTVVWPDQERARSSFLERVAPWCKEQWAAGRLLEIEVRLHEDAKTDRQRKYYHGVVLKTIAAQARPNGAQFTLKVWKEHFREEYLGYKTVTTKNPLTGKKVRRRVRVSSEDLGVKGYSRFIDRVSAFAATELGVTFPASFEQWERMQVDPDTGEIVGAVCP</sequence>
<dbReference type="EMBL" id="CP002417">
    <property type="protein sequence ID" value="ADU36208.1"/>
    <property type="molecule type" value="Genomic_DNA"/>
</dbReference>
<evidence type="ECO:0008006" key="3">
    <source>
        <dbReference type="Google" id="ProtNLM"/>
    </source>
</evidence>
<proteinExistence type="predicted"/>
<organism evidence="1 2">
    <name type="scientific">Variovorax paradoxus (strain EPS)</name>
    <dbReference type="NCBI Taxonomy" id="595537"/>
    <lineage>
        <taxon>Bacteria</taxon>
        <taxon>Pseudomonadati</taxon>
        <taxon>Pseudomonadota</taxon>
        <taxon>Betaproteobacteria</taxon>
        <taxon>Burkholderiales</taxon>
        <taxon>Comamonadaceae</taxon>
        <taxon>Variovorax</taxon>
    </lineage>
</organism>
<gene>
    <name evidence="1" type="ordered locus">Varpa_2000</name>
</gene>
<dbReference type="HOGENOM" id="CLU_1600025_0_0_4"/>
<dbReference type="Gene3D" id="1.10.3790.10">
    <property type="entry name" value="NinB"/>
    <property type="match status" value="1"/>
</dbReference>
<dbReference type="AlphaFoldDB" id="E6V9S0"/>
<dbReference type="Proteomes" id="UP000008917">
    <property type="component" value="Chromosome"/>
</dbReference>
<reference evidence="1 2" key="2">
    <citation type="journal article" date="2013" name="Genome Announc.">
        <title>Genome of the Root-Associated Plant Growth-Promoting Bacterium Variovorax paradoxus Strain EPS.</title>
        <authorList>
            <person name="Han J.I."/>
            <person name="Spain J.C."/>
            <person name="Leadbetter J.R."/>
            <person name="Ovchinnikova G."/>
            <person name="Goodwin L.A."/>
            <person name="Han C.S."/>
            <person name="Woyke T."/>
            <person name="Davenport K.W."/>
            <person name="Orwin P.M."/>
        </authorList>
    </citation>
    <scope>NUCLEOTIDE SEQUENCE [LARGE SCALE GENOMIC DNA]</scope>
    <source>
        <strain evidence="1 2">EPS</strain>
    </source>
</reference>
<evidence type="ECO:0000313" key="2">
    <source>
        <dbReference type="Proteomes" id="UP000008917"/>
    </source>
</evidence>
<dbReference type="eggNOG" id="ENOG5031KB7">
    <property type="taxonomic scope" value="Bacteria"/>
</dbReference>
<reference evidence="2" key="1">
    <citation type="submission" date="2010-12" db="EMBL/GenBank/DDBJ databases">
        <title>Complete sequence of Variovorax paradoxus EPS.</title>
        <authorList>
            <consortium name="US DOE Joint Genome Institute"/>
            <person name="Lucas S."/>
            <person name="Copeland A."/>
            <person name="Lapidus A."/>
            <person name="Cheng J.-F."/>
            <person name="Goodwin L."/>
            <person name="Pitluck S."/>
            <person name="Teshima H."/>
            <person name="Detter J.C."/>
            <person name="Han C."/>
            <person name="Tapia R."/>
            <person name="Land M."/>
            <person name="Hauser L."/>
            <person name="Kyrpides N."/>
            <person name="Ivanova N."/>
            <person name="Ovchinnikova G."/>
            <person name="Orwin P."/>
            <person name="Han J.-I.G."/>
            <person name="Woyke T."/>
        </authorList>
    </citation>
    <scope>NUCLEOTIDE SEQUENCE [LARGE SCALE GENOMIC DNA]</scope>
    <source>
        <strain evidence="2">EPS</strain>
    </source>
</reference>
<protein>
    <recommendedName>
        <fullName evidence="3">NinB protein</fullName>
    </recommendedName>
</protein>
<dbReference type="KEGG" id="vpe:Varpa_2000"/>